<keyword evidence="3" id="KW-1185">Reference proteome</keyword>
<feature type="region of interest" description="Disordered" evidence="1">
    <location>
        <begin position="20"/>
        <end position="61"/>
    </location>
</feature>
<evidence type="ECO:0000313" key="2">
    <source>
        <dbReference type="EMBL" id="AWM78465.1"/>
    </source>
</evidence>
<dbReference type="AlphaFoldDB" id="A0A2Z3HUD9"/>
<dbReference type="EMBL" id="CP029479">
    <property type="protein sequence ID" value="AWM78465.1"/>
    <property type="molecule type" value="Genomic_DNA"/>
</dbReference>
<organism evidence="2 3">
    <name type="scientific">Phenylobacterium parvum</name>
    <dbReference type="NCBI Taxonomy" id="2201350"/>
    <lineage>
        <taxon>Bacteria</taxon>
        <taxon>Pseudomonadati</taxon>
        <taxon>Pseudomonadota</taxon>
        <taxon>Alphaproteobacteria</taxon>
        <taxon>Caulobacterales</taxon>
        <taxon>Caulobacteraceae</taxon>
        <taxon>Phenylobacterium</taxon>
    </lineage>
</organism>
<reference evidence="3" key="1">
    <citation type="submission" date="2018-05" db="EMBL/GenBank/DDBJ databases">
        <title>Genome sequencing of Phenylobacterium sp. HYN0004.</title>
        <authorList>
            <person name="Yi H."/>
            <person name="Baek C."/>
        </authorList>
    </citation>
    <scope>NUCLEOTIDE SEQUENCE [LARGE SCALE GENOMIC DNA]</scope>
    <source>
        <strain evidence="3">HYN0004</strain>
    </source>
</reference>
<dbReference type="KEGG" id="phb:HYN04_12320"/>
<evidence type="ECO:0000313" key="3">
    <source>
        <dbReference type="Proteomes" id="UP000247763"/>
    </source>
</evidence>
<proteinExistence type="predicted"/>
<protein>
    <submittedName>
        <fullName evidence="2">Uncharacterized protein</fullName>
    </submittedName>
</protein>
<gene>
    <name evidence="2" type="ORF">HYN04_12320</name>
</gene>
<dbReference type="Proteomes" id="UP000247763">
    <property type="component" value="Chromosome"/>
</dbReference>
<feature type="compositionally biased region" description="Basic and acidic residues" evidence="1">
    <location>
        <begin position="38"/>
        <end position="61"/>
    </location>
</feature>
<dbReference type="RefSeq" id="WP_110451031.1">
    <property type="nucleotide sequence ID" value="NZ_CP029479.1"/>
</dbReference>
<name>A0A2Z3HUD9_9CAUL</name>
<evidence type="ECO:0000256" key="1">
    <source>
        <dbReference type="SAM" id="MobiDB-lite"/>
    </source>
</evidence>
<accession>A0A2Z3HUD9</accession>
<sequence>MRVQPFDPMAWTYVQPTNIPPVLGAETVTPVKPAESSSKSEMRADDDRRPRDPERKVDIKV</sequence>